<name>A0A2W4ZHE3_9SPHN</name>
<reference evidence="2 3" key="1">
    <citation type="submission" date="2017-08" db="EMBL/GenBank/DDBJ databases">
        <title>Infants hospitalized years apart are colonized by the same room-sourced microbial strains.</title>
        <authorList>
            <person name="Brooks B."/>
            <person name="Olm M.R."/>
            <person name="Firek B.A."/>
            <person name="Baker R."/>
            <person name="Thomas B.C."/>
            <person name="Morowitz M.J."/>
            <person name="Banfield J.F."/>
        </authorList>
    </citation>
    <scope>NUCLEOTIDE SEQUENCE [LARGE SCALE GENOMIC DNA]</scope>
    <source>
        <strain evidence="2">S2_018_000_R3_110</strain>
    </source>
</reference>
<feature type="transmembrane region" description="Helical" evidence="1">
    <location>
        <begin position="33"/>
        <end position="53"/>
    </location>
</feature>
<evidence type="ECO:0000313" key="2">
    <source>
        <dbReference type="EMBL" id="PZO80767.1"/>
    </source>
</evidence>
<sequence>MGQRGMRALGSLLIAVLVGIAVLWIALELFVGALKLVGVAIGIAAMVAVYFIAEKMIGKGR</sequence>
<evidence type="ECO:0000256" key="1">
    <source>
        <dbReference type="SAM" id="Phobius"/>
    </source>
</evidence>
<gene>
    <name evidence="2" type="ORF">DI632_01670</name>
</gene>
<keyword evidence="1" id="KW-0812">Transmembrane</keyword>
<keyword evidence="1" id="KW-1133">Transmembrane helix</keyword>
<accession>A0A2W4ZHE3</accession>
<comment type="caution">
    <text evidence="2">The sequence shown here is derived from an EMBL/GenBank/DDBJ whole genome shotgun (WGS) entry which is preliminary data.</text>
</comment>
<dbReference type="AlphaFoldDB" id="A0A2W4ZHE3"/>
<dbReference type="EMBL" id="QFNF01000002">
    <property type="protein sequence ID" value="PZO80767.1"/>
    <property type="molecule type" value="Genomic_DNA"/>
</dbReference>
<keyword evidence="1" id="KW-0472">Membrane</keyword>
<organism evidence="2 3">
    <name type="scientific">Sphingomonas hengshuiensis</name>
    <dbReference type="NCBI Taxonomy" id="1609977"/>
    <lineage>
        <taxon>Bacteria</taxon>
        <taxon>Pseudomonadati</taxon>
        <taxon>Pseudomonadota</taxon>
        <taxon>Alphaproteobacteria</taxon>
        <taxon>Sphingomonadales</taxon>
        <taxon>Sphingomonadaceae</taxon>
        <taxon>Sphingomonas</taxon>
    </lineage>
</organism>
<feature type="transmembrane region" description="Helical" evidence="1">
    <location>
        <begin position="7"/>
        <end position="27"/>
    </location>
</feature>
<protein>
    <submittedName>
        <fullName evidence="2">Uncharacterized protein</fullName>
    </submittedName>
</protein>
<dbReference type="Proteomes" id="UP000248614">
    <property type="component" value="Unassembled WGS sequence"/>
</dbReference>
<evidence type="ECO:0000313" key="3">
    <source>
        <dbReference type="Proteomes" id="UP000248614"/>
    </source>
</evidence>
<proteinExistence type="predicted"/>